<evidence type="ECO:0000313" key="3">
    <source>
        <dbReference type="Proteomes" id="UP000268192"/>
    </source>
</evidence>
<accession>A0A3Q8XTH8</accession>
<protein>
    <submittedName>
        <fullName evidence="2">Uncharacterized protein</fullName>
    </submittedName>
</protein>
<keyword evidence="3" id="KW-1185">Reference proteome</keyword>
<reference evidence="2 3" key="1">
    <citation type="submission" date="2018-09" db="EMBL/GenBank/DDBJ databases">
        <title>Marinorhizobium profundi gen. nov., sp. nov., isolated from a deep-sea sediment sample from the New Britain Trench and proposal of Marinorhizobiaceae fam. nov. in the order Rhizobiales of the class Alphaproteobacteria.</title>
        <authorList>
            <person name="Cao J."/>
        </authorList>
    </citation>
    <scope>NUCLEOTIDE SEQUENCE [LARGE SCALE GENOMIC DNA]</scope>
    <source>
        <strain evidence="2 3">WS11</strain>
    </source>
</reference>
<keyword evidence="1" id="KW-1133">Transmembrane helix</keyword>
<gene>
    <name evidence="2" type="ORF">D5400_20100</name>
</gene>
<dbReference type="KEGG" id="abaw:D5400_20100"/>
<dbReference type="AlphaFoldDB" id="A0A3Q8XTH8"/>
<feature type="transmembrane region" description="Helical" evidence="1">
    <location>
        <begin position="65"/>
        <end position="84"/>
    </location>
</feature>
<keyword evidence="1" id="KW-0472">Membrane</keyword>
<organism evidence="2 3">
    <name type="scientific">Georhizobium profundi</name>
    <dbReference type="NCBI Taxonomy" id="2341112"/>
    <lineage>
        <taxon>Bacteria</taxon>
        <taxon>Pseudomonadati</taxon>
        <taxon>Pseudomonadota</taxon>
        <taxon>Alphaproteobacteria</taxon>
        <taxon>Hyphomicrobiales</taxon>
        <taxon>Rhizobiaceae</taxon>
        <taxon>Georhizobium</taxon>
    </lineage>
</organism>
<evidence type="ECO:0000313" key="2">
    <source>
        <dbReference type="EMBL" id="AZN73286.1"/>
    </source>
</evidence>
<sequence length="86" mass="9161">MRNASDCRFGEMEHAGARLVGPGDIQTGVPLMTYRSDTLVGDDLTRQPTSRVAHRSGAIFESQDVAGAAVATLMMLGPLLAYSFGF</sequence>
<proteinExistence type="predicted"/>
<dbReference type="Proteomes" id="UP000268192">
    <property type="component" value="Chromosome"/>
</dbReference>
<keyword evidence="1" id="KW-0812">Transmembrane</keyword>
<name>A0A3Q8XTH8_9HYPH</name>
<evidence type="ECO:0000256" key="1">
    <source>
        <dbReference type="SAM" id="Phobius"/>
    </source>
</evidence>
<dbReference type="EMBL" id="CP032509">
    <property type="protein sequence ID" value="AZN73286.1"/>
    <property type="molecule type" value="Genomic_DNA"/>
</dbReference>